<dbReference type="RefSeq" id="WP_006182733.1">
    <property type="nucleotide sequence ID" value="NC_019962.1"/>
</dbReference>
<comment type="caution">
    <text evidence="2">The sequence shown here is derived from an EMBL/GenBank/DDBJ whole genome shotgun (WGS) entry which is preliminary data.</text>
</comment>
<dbReference type="PATRIC" id="fig|797303.5.peg.3367"/>
<dbReference type="AlphaFoldDB" id="L9YC55"/>
<evidence type="ECO:0000313" key="2">
    <source>
        <dbReference type="EMBL" id="ELY71635.1"/>
    </source>
</evidence>
<reference evidence="2 3" key="1">
    <citation type="journal article" date="2014" name="PLoS Genet.">
        <title>Phylogenetically driven sequencing of extremely halophilic archaea reveals strategies for static and dynamic osmo-response.</title>
        <authorList>
            <person name="Becker E.A."/>
            <person name="Seitzer P.M."/>
            <person name="Tritt A."/>
            <person name="Larsen D."/>
            <person name="Krusor M."/>
            <person name="Yao A.I."/>
            <person name="Wu D."/>
            <person name="Madern D."/>
            <person name="Eisen J.A."/>
            <person name="Darling A.E."/>
            <person name="Facciotti M.T."/>
        </authorList>
    </citation>
    <scope>NUCLEOTIDE SEQUENCE [LARGE SCALE GENOMIC DNA]</scope>
    <source>
        <strain evidence="2 3">DSM 15624</strain>
    </source>
</reference>
<name>L9YC55_NATP1</name>
<feature type="compositionally biased region" description="Basic and acidic residues" evidence="1">
    <location>
        <begin position="9"/>
        <end position="23"/>
    </location>
</feature>
<protein>
    <submittedName>
        <fullName evidence="2">Uncharacterized protein</fullName>
    </submittedName>
</protein>
<evidence type="ECO:0000256" key="1">
    <source>
        <dbReference type="SAM" id="MobiDB-lite"/>
    </source>
</evidence>
<accession>L9YC55</accession>
<feature type="region of interest" description="Disordered" evidence="1">
    <location>
        <begin position="1"/>
        <end position="30"/>
    </location>
</feature>
<gene>
    <name evidence="2" type="ORF">C488_16929</name>
</gene>
<keyword evidence="3" id="KW-1185">Reference proteome</keyword>
<dbReference type="EMBL" id="AOIE01000102">
    <property type="protein sequence ID" value="ELY71635.1"/>
    <property type="molecule type" value="Genomic_DNA"/>
</dbReference>
<dbReference type="GeneID" id="25139979"/>
<organism evidence="2 3">
    <name type="scientific">Natrinema pellirubrum (strain DSM 15624 / CIP 106293 / JCM 10476 / NCIMB 786 / 157)</name>
    <dbReference type="NCBI Taxonomy" id="797303"/>
    <lineage>
        <taxon>Archaea</taxon>
        <taxon>Methanobacteriati</taxon>
        <taxon>Methanobacteriota</taxon>
        <taxon>Stenosarchaea group</taxon>
        <taxon>Halobacteria</taxon>
        <taxon>Halobacteriales</taxon>
        <taxon>Natrialbaceae</taxon>
        <taxon>Natrinema</taxon>
    </lineage>
</organism>
<sequence>MRARSRTKPAADRTYKRAFETPTRDTGGTINTELPAIATVLVSAVQLQFAENGPVSTTLLEEDHPIPH</sequence>
<proteinExistence type="predicted"/>
<evidence type="ECO:0000313" key="3">
    <source>
        <dbReference type="Proteomes" id="UP000011593"/>
    </source>
</evidence>
<dbReference type="Proteomes" id="UP000011593">
    <property type="component" value="Unassembled WGS sequence"/>
</dbReference>